<keyword evidence="5 7" id="KW-0040">ANK repeat</keyword>
<feature type="domain" description="SH3" evidence="10">
    <location>
        <begin position="449"/>
        <end position="524"/>
    </location>
</feature>
<evidence type="ECO:0000256" key="3">
    <source>
        <dbReference type="ARBA" id="ARBA00022703"/>
    </source>
</evidence>
<keyword evidence="12" id="KW-1185">Reference proteome</keyword>
<dbReference type="PANTHER" id="PTHR24131:SF10">
    <property type="entry name" value="ANKYRIN-REPEAT, SH3-DOMAIN, AND PROLINE-RICH-REGION CONTAINING PROTEIN, ISOFORM B"/>
    <property type="match status" value="1"/>
</dbReference>
<evidence type="ECO:0000256" key="1">
    <source>
        <dbReference type="ARBA" id="ARBA00004123"/>
    </source>
</evidence>
<feature type="region of interest" description="Disordered" evidence="9">
    <location>
        <begin position="219"/>
        <end position="252"/>
    </location>
</feature>
<protein>
    <recommendedName>
        <fullName evidence="10">SH3 domain-containing protein</fullName>
    </recommendedName>
</protein>
<evidence type="ECO:0000313" key="12">
    <source>
        <dbReference type="Proteomes" id="UP000694388"/>
    </source>
</evidence>
<evidence type="ECO:0000256" key="6">
    <source>
        <dbReference type="ARBA" id="ARBA00023242"/>
    </source>
</evidence>
<dbReference type="GeneTree" id="ENSGT00940000153463"/>
<keyword evidence="4" id="KW-0677">Repeat</keyword>
<dbReference type="GO" id="GO:0006915">
    <property type="term" value="P:apoptotic process"/>
    <property type="evidence" value="ECO:0007669"/>
    <property type="project" value="UniProtKB-KW"/>
</dbReference>
<evidence type="ECO:0000256" key="9">
    <source>
        <dbReference type="SAM" id="MobiDB-lite"/>
    </source>
</evidence>
<proteinExistence type="predicted"/>
<dbReference type="GO" id="GO:0042981">
    <property type="term" value="P:regulation of apoptotic process"/>
    <property type="evidence" value="ECO:0007669"/>
    <property type="project" value="InterPro"/>
</dbReference>
<dbReference type="InterPro" id="IPR036770">
    <property type="entry name" value="Ankyrin_rpt-contain_sf"/>
</dbReference>
<feature type="region of interest" description="Disordered" evidence="9">
    <location>
        <begin position="127"/>
        <end position="150"/>
    </location>
</feature>
<comment type="subcellular location">
    <subcellularLocation>
        <location evidence="1">Nucleus</location>
    </subcellularLocation>
</comment>
<dbReference type="InterPro" id="IPR002110">
    <property type="entry name" value="Ankyrin_rpt"/>
</dbReference>
<feature type="region of interest" description="Disordered" evidence="9">
    <location>
        <begin position="71"/>
        <end position="91"/>
    </location>
</feature>
<dbReference type="SMART" id="SM00326">
    <property type="entry name" value="SH3"/>
    <property type="match status" value="1"/>
</dbReference>
<dbReference type="SUPFAM" id="SSF48403">
    <property type="entry name" value="Ankyrin repeat"/>
    <property type="match status" value="1"/>
</dbReference>
<dbReference type="Ensembl" id="ENSEBUT00000009593.1">
    <property type="protein sequence ID" value="ENSEBUP00000009075.1"/>
    <property type="gene ID" value="ENSEBUG00000005856.1"/>
</dbReference>
<dbReference type="InterPro" id="IPR001452">
    <property type="entry name" value="SH3_domain"/>
</dbReference>
<dbReference type="OMA" id="YALWDID"/>
<keyword evidence="6" id="KW-0539">Nucleus</keyword>
<reference evidence="11" key="1">
    <citation type="submission" date="2025-08" db="UniProtKB">
        <authorList>
            <consortium name="Ensembl"/>
        </authorList>
    </citation>
    <scope>IDENTIFICATION</scope>
</reference>
<keyword evidence="3" id="KW-0053">Apoptosis</keyword>
<dbReference type="SUPFAM" id="SSF50044">
    <property type="entry name" value="SH3-domain"/>
    <property type="match status" value="1"/>
</dbReference>
<dbReference type="PANTHER" id="PTHR24131">
    <property type="entry name" value="APOPTOSIS-STIMULATING OF P53 PROTEIN"/>
    <property type="match status" value="1"/>
</dbReference>
<dbReference type="AlphaFoldDB" id="A0A8C4Q2K8"/>
<dbReference type="GO" id="GO:0005634">
    <property type="term" value="C:nucleus"/>
    <property type="evidence" value="ECO:0007669"/>
    <property type="project" value="UniProtKB-SubCell"/>
</dbReference>
<evidence type="ECO:0000259" key="10">
    <source>
        <dbReference type="PROSITE" id="PS50002"/>
    </source>
</evidence>
<dbReference type="SMART" id="SM00248">
    <property type="entry name" value="ANK"/>
    <property type="match status" value="2"/>
</dbReference>
<reference evidence="11" key="2">
    <citation type="submission" date="2025-09" db="UniProtKB">
        <authorList>
            <consortium name="Ensembl"/>
        </authorList>
    </citation>
    <scope>IDENTIFICATION</scope>
</reference>
<dbReference type="Pfam" id="PF07653">
    <property type="entry name" value="SH3_2"/>
    <property type="match status" value="1"/>
</dbReference>
<feature type="repeat" description="ANK" evidence="7">
    <location>
        <begin position="350"/>
        <end position="382"/>
    </location>
</feature>
<name>A0A8C4Q2K8_EPTBU</name>
<feature type="compositionally biased region" description="Pro residues" evidence="9">
    <location>
        <begin position="236"/>
        <end position="248"/>
    </location>
</feature>
<accession>A0A8C4Q2K8</accession>
<dbReference type="GO" id="GO:0002039">
    <property type="term" value="F:p53 binding"/>
    <property type="evidence" value="ECO:0007669"/>
    <property type="project" value="InterPro"/>
</dbReference>
<feature type="repeat" description="ANK" evidence="7">
    <location>
        <begin position="383"/>
        <end position="415"/>
    </location>
</feature>
<evidence type="ECO:0000256" key="8">
    <source>
        <dbReference type="PROSITE-ProRule" id="PRU00192"/>
    </source>
</evidence>
<keyword evidence="2 8" id="KW-0728">SH3 domain</keyword>
<dbReference type="InterPro" id="IPR036028">
    <property type="entry name" value="SH3-like_dom_sf"/>
</dbReference>
<dbReference type="Gene3D" id="1.25.40.20">
    <property type="entry name" value="Ankyrin repeat-containing domain"/>
    <property type="match status" value="1"/>
</dbReference>
<dbReference type="Proteomes" id="UP000694388">
    <property type="component" value="Unplaced"/>
</dbReference>
<sequence length="558" mass="61880">MVRQQTDRCQIAYFSTMLLLWVLDHNEGAQSNNTKLFFFRSVYSHPIVVPIKKLLTGTENNETQVLQTNPGEKMHVNGMPGTGPSEDEGYEMHPPRPISPTKLLPFLGLSRTEISDTDLEALRQRLTNAPRPIKKRSSLTEPEGPNGPNLQRLLMQRFQDRQAVVNAAALLSSSSSASTAVEDVHRDSQESQQQHVDEVAVNDMHPEVIEDELLHENVSVEESPSDGYASEEIFIPDPPRTPPPPYPASPEHENNRVPEIISSTPPIPPVDAFSFLIESYSSFAISFSNRSLLQGKCSNLKNLSSIKLRVAKKVRFDAYALLLDASLEGDFDLLEQIFPLVDNPNQPNDDGITALHNAVCSGMQSAVVFLLQRGLDVNAADRDGWTPLHCAASINNAVLCKALVEAGAAVLATTYSDHQTPADKCDPMAAGFQQCAQFMYGLQESLGLMSRGVVYALWDIDAQREDDLDLHEGDRLNVLCRGNHGNGENEKEAEEDFLNNGWWWVRCGKQEGYVPCNYLGVSVSIALSISCDRSSELTIALEDSFFINQLLFFFLCFI</sequence>
<evidence type="ECO:0000256" key="4">
    <source>
        <dbReference type="ARBA" id="ARBA00022737"/>
    </source>
</evidence>
<dbReference type="InterPro" id="IPR047163">
    <property type="entry name" value="ASPP1/2"/>
</dbReference>
<dbReference type="Pfam" id="PF12796">
    <property type="entry name" value="Ank_2"/>
    <property type="match status" value="1"/>
</dbReference>
<evidence type="ECO:0000313" key="11">
    <source>
        <dbReference type="Ensembl" id="ENSEBUP00000009075.1"/>
    </source>
</evidence>
<evidence type="ECO:0000256" key="2">
    <source>
        <dbReference type="ARBA" id="ARBA00022443"/>
    </source>
</evidence>
<dbReference type="PROSITE" id="PS50002">
    <property type="entry name" value="SH3"/>
    <property type="match status" value="1"/>
</dbReference>
<evidence type="ECO:0000256" key="7">
    <source>
        <dbReference type="PROSITE-ProRule" id="PRU00023"/>
    </source>
</evidence>
<evidence type="ECO:0000256" key="5">
    <source>
        <dbReference type="ARBA" id="ARBA00023043"/>
    </source>
</evidence>
<dbReference type="PROSITE" id="PS50297">
    <property type="entry name" value="ANK_REP_REGION"/>
    <property type="match status" value="2"/>
</dbReference>
<organism evidence="11 12">
    <name type="scientific">Eptatretus burgeri</name>
    <name type="common">Inshore hagfish</name>
    <dbReference type="NCBI Taxonomy" id="7764"/>
    <lineage>
        <taxon>Eukaryota</taxon>
        <taxon>Metazoa</taxon>
        <taxon>Chordata</taxon>
        <taxon>Craniata</taxon>
        <taxon>Vertebrata</taxon>
        <taxon>Cyclostomata</taxon>
        <taxon>Myxini</taxon>
        <taxon>Myxiniformes</taxon>
        <taxon>Myxinidae</taxon>
        <taxon>Eptatretinae</taxon>
        <taxon>Eptatretus</taxon>
    </lineage>
</organism>
<dbReference type="PROSITE" id="PS50088">
    <property type="entry name" value="ANK_REPEAT"/>
    <property type="match status" value="2"/>
</dbReference>